<dbReference type="SMART" id="SM00277">
    <property type="entry name" value="GRAN"/>
    <property type="match status" value="2"/>
</dbReference>
<comment type="similarity">
    <text evidence="2">Belongs to the granulin family.</text>
</comment>
<dbReference type="InterPro" id="IPR000118">
    <property type="entry name" value="Granulin"/>
</dbReference>
<evidence type="ECO:0000313" key="7">
    <source>
        <dbReference type="EMBL" id="KAK2709135.1"/>
    </source>
</evidence>
<feature type="non-terminal residue" evidence="7">
    <location>
        <position position="1"/>
    </location>
</feature>
<evidence type="ECO:0000256" key="2">
    <source>
        <dbReference type="ARBA" id="ARBA00010093"/>
    </source>
</evidence>
<evidence type="ECO:0000313" key="8">
    <source>
        <dbReference type="Proteomes" id="UP001187531"/>
    </source>
</evidence>
<evidence type="ECO:0000259" key="6">
    <source>
        <dbReference type="PROSITE" id="PS00799"/>
    </source>
</evidence>
<dbReference type="PANTHER" id="PTHR12274">
    <property type="entry name" value="GRANULIN"/>
    <property type="match status" value="1"/>
</dbReference>
<dbReference type="PROSITE" id="PS00799">
    <property type="entry name" value="GRANULINS"/>
    <property type="match status" value="2"/>
</dbReference>
<keyword evidence="4" id="KW-1015">Disulfide bond</keyword>
<keyword evidence="8" id="KW-1185">Reference proteome</keyword>
<protein>
    <recommendedName>
        <fullName evidence="6">Granulins domain-containing protein</fullName>
    </recommendedName>
</protein>
<evidence type="ECO:0000256" key="1">
    <source>
        <dbReference type="ARBA" id="ARBA00004613"/>
    </source>
</evidence>
<dbReference type="Gene3D" id="2.10.25.160">
    <property type="entry name" value="Granulin"/>
    <property type="match status" value="2"/>
</dbReference>
<evidence type="ECO:0000256" key="3">
    <source>
        <dbReference type="ARBA" id="ARBA00022525"/>
    </source>
</evidence>
<proteinExistence type="inferred from homology"/>
<feature type="chain" id="PRO_5041648671" description="Granulins domain-containing protein" evidence="5">
    <location>
        <begin position="20"/>
        <end position="178"/>
    </location>
</feature>
<feature type="signal peptide" evidence="5">
    <location>
        <begin position="1"/>
        <end position="19"/>
    </location>
</feature>
<dbReference type="GO" id="GO:0005576">
    <property type="term" value="C:extracellular region"/>
    <property type="evidence" value="ECO:0007669"/>
    <property type="project" value="UniProtKB-SubCell"/>
</dbReference>
<dbReference type="InterPro" id="IPR039036">
    <property type="entry name" value="Granulin_fam"/>
</dbReference>
<dbReference type="PANTHER" id="PTHR12274:SF3">
    <property type="entry name" value="PROGRANULIN"/>
    <property type="match status" value="1"/>
</dbReference>
<dbReference type="EMBL" id="JAVRJZ010000017">
    <property type="protein sequence ID" value="KAK2709135.1"/>
    <property type="molecule type" value="Genomic_DNA"/>
</dbReference>
<gene>
    <name evidence="7" type="ORF">QYM36_012955</name>
</gene>
<organism evidence="7 8">
    <name type="scientific">Artemia franciscana</name>
    <name type="common">Brine shrimp</name>
    <name type="synonym">Artemia sanfranciscana</name>
    <dbReference type="NCBI Taxonomy" id="6661"/>
    <lineage>
        <taxon>Eukaryota</taxon>
        <taxon>Metazoa</taxon>
        <taxon>Ecdysozoa</taxon>
        <taxon>Arthropoda</taxon>
        <taxon>Crustacea</taxon>
        <taxon>Branchiopoda</taxon>
        <taxon>Anostraca</taxon>
        <taxon>Artemiidae</taxon>
        <taxon>Artemia</taxon>
    </lineage>
</organism>
<sequence>QILKMWLILTLIFLCTAHGETLLWNVHPNNLLQNLSLILNSTGAIICPGGDQSCADGYTCCEMMNPGFYSCCPIKNAVCCEDKIHCCPEGNICNKKSGSCEKARTGPSNIQSFNSIINVTSVICPDGQYQCPDHTTCCPFGNNNQFGCCPFENATCCTDRLHCCPSGYKCLQTGSCVL</sequence>
<dbReference type="InterPro" id="IPR037277">
    <property type="entry name" value="Granulin_sf"/>
</dbReference>
<keyword evidence="3" id="KW-0964">Secreted</keyword>
<feature type="domain" description="Granulins" evidence="6">
    <location>
        <begin position="80"/>
        <end position="93"/>
    </location>
</feature>
<feature type="domain" description="Granulins" evidence="6">
    <location>
        <begin position="157"/>
        <end position="170"/>
    </location>
</feature>
<dbReference type="Proteomes" id="UP001187531">
    <property type="component" value="Unassembled WGS sequence"/>
</dbReference>
<dbReference type="AlphaFoldDB" id="A0AA88HBT5"/>
<dbReference type="Pfam" id="PF00396">
    <property type="entry name" value="Granulin"/>
    <property type="match status" value="2"/>
</dbReference>
<comment type="caution">
    <text evidence="7">The sequence shown here is derived from an EMBL/GenBank/DDBJ whole genome shotgun (WGS) entry which is preliminary data.</text>
</comment>
<evidence type="ECO:0000256" key="5">
    <source>
        <dbReference type="SAM" id="SignalP"/>
    </source>
</evidence>
<comment type="subcellular location">
    <subcellularLocation>
        <location evidence="1">Secreted</location>
    </subcellularLocation>
</comment>
<reference evidence="7" key="1">
    <citation type="submission" date="2023-07" db="EMBL/GenBank/DDBJ databases">
        <title>Chromosome-level genome assembly of Artemia franciscana.</title>
        <authorList>
            <person name="Jo E."/>
        </authorList>
    </citation>
    <scope>NUCLEOTIDE SEQUENCE</scope>
    <source>
        <tissue evidence="7">Whole body</tissue>
    </source>
</reference>
<evidence type="ECO:0000256" key="4">
    <source>
        <dbReference type="ARBA" id="ARBA00023157"/>
    </source>
</evidence>
<keyword evidence="5" id="KW-0732">Signal</keyword>
<accession>A0AA88HBT5</accession>
<name>A0AA88HBT5_ARTSF</name>